<evidence type="ECO:0000313" key="9">
    <source>
        <dbReference type="Proteomes" id="UP000321518"/>
    </source>
</evidence>
<proteinExistence type="inferred from homology"/>
<feature type="compositionally biased region" description="Low complexity" evidence="6">
    <location>
        <begin position="411"/>
        <end position="427"/>
    </location>
</feature>
<feature type="compositionally biased region" description="Basic and acidic residues" evidence="6">
    <location>
        <begin position="712"/>
        <end position="734"/>
    </location>
</feature>
<dbReference type="InterPro" id="IPR011989">
    <property type="entry name" value="ARM-like"/>
</dbReference>
<dbReference type="OrthoDB" id="46159at2759"/>
<feature type="region of interest" description="Disordered" evidence="6">
    <location>
        <begin position="254"/>
        <end position="307"/>
    </location>
</feature>
<gene>
    <name evidence="8" type="ORF">Rt10032_c06g2886</name>
</gene>
<feature type="region of interest" description="Disordered" evidence="6">
    <location>
        <begin position="903"/>
        <end position="1011"/>
    </location>
</feature>
<feature type="compositionally biased region" description="Low complexity" evidence="6">
    <location>
        <begin position="986"/>
        <end position="995"/>
    </location>
</feature>
<dbReference type="GO" id="GO:0005874">
    <property type="term" value="C:microtubule"/>
    <property type="evidence" value="ECO:0007669"/>
    <property type="project" value="UniProtKB-KW"/>
</dbReference>
<feature type="region of interest" description="Disordered" evidence="6">
    <location>
        <begin position="1222"/>
        <end position="1288"/>
    </location>
</feature>
<feature type="region of interest" description="Disordered" evidence="6">
    <location>
        <begin position="345"/>
        <end position="515"/>
    </location>
</feature>
<feature type="compositionally biased region" description="Acidic residues" evidence="6">
    <location>
        <begin position="682"/>
        <end position="692"/>
    </location>
</feature>
<name>A0A511KES4_RHOTO</name>
<protein>
    <recommendedName>
        <fullName evidence="7">CLASP N-terminal domain-containing protein</fullName>
    </recommendedName>
</protein>
<dbReference type="EMBL" id="BJWK01000006">
    <property type="protein sequence ID" value="GEM08869.1"/>
    <property type="molecule type" value="Genomic_DNA"/>
</dbReference>
<dbReference type="InterPro" id="IPR024395">
    <property type="entry name" value="CLASP_N_dom"/>
</dbReference>
<feature type="compositionally biased region" description="Basic and acidic residues" evidence="6">
    <location>
        <begin position="608"/>
        <end position="653"/>
    </location>
</feature>
<feature type="compositionally biased region" description="Acidic residues" evidence="6">
    <location>
        <begin position="1241"/>
        <end position="1256"/>
    </location>
</feature>
<feature type="compositionally biased region" description="Acidic residues" evidence="6">
    <location>
        <begin position="661"/>
        <end position="674"/>
    </location>
</feature>
<keyword evidence="5" id="KW-0498">Mitosis</keyword>
<evidence type="ECO:0000256" key="1">
    <source>
        <dbReference type="ARBA" id="ARBA00004186"/>
    </source>
</evidence>
<dbReference type="GO" id="GO:0005819">
    <property type="term" value="C:spindle"/>
    <property type="evidence" value="ECO:0007669"/>
    <property type="project" value="UniProtKB-SubCell"/>
</dbReference>
<sequence>MPKAPEPDKVPINSPADLRHEVDALLAVLHLNETEDSWEKINKALKRFQAVVRGGACRFTDDFVAAMRDARMAKGVCRSLTTERGALSGTALEMVASCTRLGPSFAPLLAVYLPSVLRLFARPNKVYVSRAASTAASIIRNTRLGEVLRFIVLEWRNEGGKSASFREQAAAAVAVMLGCDTGSLAVEKESLERRIEDLEWVIKTGAVGREVTVRADMKKCWEVYRREWPDRVASFTAPMTPTIRKYLKVDQMHTAASSTSTAHPAHPARKPNLPPPSTITHAGPPVPAPTRPPTFLSKSHGLPASHVPARHPLAASASIRPFSTTSSNAAPVAAPLASLASSSLGMGAPPHRAARVDQPRSVSASASTSSSRSASRSEERDPLSASSSSLHSNVSATASRTGFKPTAPSKTAPLASRATRALAASTTVGANGMATMAPPHEPRKARRVVPAAPAVPPPTSSAAPTPAPAPTTLAHSQTSSIAPTPSAASRSYPPSTSSTAPVRAPPGSSHAPFRPKLTSTTVAAAALGATAAAKTRPVGAPVRLAAPAPVVGSKQEDKENDESLAPTSATAPAPSAAPALSTRTRPPRARSPEVARPKAVPSAATLASRERRAARERERERKAAEEAAVEEMRRRAEEELEEERIRREEERKRAVQVPLPVEEEEEEIGEEEQNSEVQQGAETEEATDEVVEADVAVVVEEEVSREETPDEQQDKPAHTVKQDVEPTDDERHVEGAVVEQDSQPVHEDAVEPVHDEVGMDSDMVVESLPASQVTVLGQEEQMEAEPANAVEPDRRAPIQPVGTEFKEGEVENDATIAIATDVAEDAATYGAQEIVEPEVAVVAEVQAEAAEETEPVEQEPKDLQHAAGNELEDEMLVLQQEEAVEEGEGQAEDFEDLECGTIDQSTPVYDDLPPSPRLAAVARPRDVELERDRGQVEHDRTEVKDDGVDEVDGDAAVEEQFAESVELTPTPPSRSIARHNSPRPFPLRLSSPSPRRMIDQPSVFTPPAATRDDTLFTPAIRTPPVRFPVSTLAFSPEPFQTCSIIFDTPPRLDDPPMAVHLPSRARAHSKPVQPDATGSEQVLDESHAEESEDSVVTSLSPASSVARRSASRTACASHPQPVFLPDDGDMSGYDADTTIGDEVGDDQELERGEIDASAIEGEEESFAETEVAEQSREFVMPLNDTTAYDHLAHGDEAEYDDSSANEKDELLVSEQTVPLESLHRSMTAAPVDEGTVVQTQDVEECEDSERDDEEDTRDVLPASPAGTTLDFSDFGVATSSTPSAASRRPLWDESLLDDESANFELEQSKLRFHDETESDLSGASTVLGDLHISSPAPPPRMTRIFDEALGDEPTILKRSLRSRIVMVDLQASTSKTPARVTRAKTAPRDVLGEMQA</sequence>
<comment type="subcellular location">
    <subcellularLocation>
        <location evidence="1">Cytoplasm</location>
        <location evidence="1">Cytoskeleton</location>
        <location evidence="1">Spindle</location>
    </subcellularLocation>
</comment>
<keyword evidence="5" id="KW-0131">Cell cycle</keyword>
<dbReference type="Gene3D" id="1.25.10.10">
    <property type="entry name" value="Leucine-rich Repeat Variant"/>
    <property type="match status" value="1"/>
</dbReference>
<feature type="compositionally biased region" description="Acidic residues" evidence="6">
    <location>
        <begin position="947"/>
        <end position="961"/>
    </location>
</feature>
<feature type="compositionally biased region" description="Low complexity" evidence="6">
    <location>
        <begin position="470"/>
        <end position="491"/>
    </location>
</feature>
<evidence type="ECO:0000256" key="6">
    <source>
        <dbReference type="SAM" id="MobiDB-lite"/>
    </source>
</evidence>
<feature type="compositionally biased region" description="Low complexity" evidence="6">
    <location>
        <begin position="563"/>
        <end position="584"/>
    </location>
</feature>
<feature type="compositionally biased region" description="Low complexity" evidence="6">
    <location>
        <begin position="360"/>
        <end position="374"/>
    </location>
</feature>
<feature type="region of interest" description="Disordered" evidence="6">
    <location>
        <begin position="547"/>
        <end position="747"/>
    </location>
</feature>
<feature type="compositionally biased region" description="Acidic residues" evidence="6">
    <location>
        <begin position="699"/>
        <end position="711"/>
    </location>
</feature>
<comment type="similarity">
    <text evidence="2">Belongs to the CLASP family.</text>
</comment>
<feature type="compositionally biased region" description="Low complexity" evidence="6">
    <location>
        <begin position="1098"/>
        <end position="1117"/>
    </location>
</feature>
<reference evidence="8 9" key="1">
    <citation type="submission" date="2019-07" db="EMBL/GenBank/DDBJ databases">
        <title>Rhodotorula toruloides NBRC10032 genome sequencing.</title>
        <authorList>
            <person name="Shida Y."/>
            <person name="Takaku H."/>
            <person name="Ogasawara W."/>
            <person name="Mori K."/>
        </authorList>
    </citation>
    <scope>NUCLEOTIDE SEQUENCE [LARGE SCALE GENOMIC DNA]</scope>
    <source>
        <strain evidence="8 9">NBRC10032</strain>
    </source>
</reference>
<feature type="region of interest" description="Disordered" evidence="6">
    <location>
        <begin position="1373"/>
        <end position="1396"/>
    </location>
</feature>
<feature type="compositionally biased region" description="Basic and acidic residues" evidence="6">
    <location>
        <begin position="923"/>
        <end position="946"/>
    </location>
</feature>
<keyword evidence="3" id="KW-0132">Cell division</keyword>
<evidence type="ECO:0000256" key="5">
    <source>
        <dbReference type="ARBA" id="ARBA00022776"/>
    </source>
</evidence>
<dbReference type="Proteomes" id="UP000321518">
    <property type="component" value="Unassembled WGS sequence"/>
</dbReference>
<organism evidence="8 9">
    <name type="scientific">Rhodotorula toruloides</name>
    <name type="common">Yeast</name>
    <name type="synonym">Rhodosporidium toruloides</name>
    <dbReference type="NCBI Taxonomy" id="5286"/>
    <lineage>
        <taxon>Eukaryota</taxon>
        <taxon>Fungi</taxon>
        <taxon>Dikarya</taxon>
        <taxon>Basidiomycota</taxon>
        <taxon>Pucciniomycotina</taxon>
        <taxon>Microbotryomycetes</taxon>
        <taxon>Sporidiobolales</taxon>
        <taxon>Sporidiobolaceae</taxon>
        <taxon>Rhodotorula</taxon>
    </lineage>
</organism>
<evidence type="ECO:0000256" key="3">
    <source>
        <dbReference type="ARBA" id="ARBA00022618"/>
    </source>
</evidence>
<comment type="caution">
    <text evidence="8">The sequence shown here is derived from an EMBL/GenBank/DDBJ whole genome shotgun (WGS) entry which is preliminary data.</text>
</comment>
<keyword evidence="4" id="KW-0493">Microtubule</keyword>
<dbReference type="GO" id="GO:0051301">
    <property type="term" value="P:cell division"/>
    <property type="evidence" value="ECO:0007669"/>
    <property type="project" value="UniProtKB-KW"/>
</dbReference>
<feature type="region of interest" description="Disordered" evidence="6">
    <location>
        <begin position="1064"/>
        <end position="1136"/>
    </location>
</feature>
<evidence type="ECO:0000259" key="7">
    <source>
        <dbReference type="Pfam" id="PF12348"/>
    </source>
</evidence>
<accession>A0A511KES4</accession>
<feature type="domain" description="CLASP N-terminal" evidence="7">
    <location>
        <begin position="19"/>
        <end position="247"/>
    </location>
</feature>
<evidence type="ECO:0000256" key="2">
    <source>
        <dbReference type="ARBA" id="ARBA00009549"/>
    </source>
</evidence>
<feature type="compositionally biased region" description="Low complexity" evidence="6">
    <location>
        <begin position="254"/>
        <end position="265"/>
    </location>
</feature>
<evidence type="ECO:0000256" key="4">
    <source>
        <dbReference type="ARBA" id="ARBA00022701"/>
    </source>
</evidence>
<feature type="compositionally biased region" description="Low complexity" evidence="6">
    <location>
        <begin position="1277"/>
        <end position="1288"/>
    </location>
</feature>
<evidence type="ECO:0000313" key="8">
    <source>
        <dbReference type="EMBL" id="GEM08869.1"/>
    </source>
</evidence>
<feature type="compositionally biased region" description="Pro residues" evidence="6">
    <location>
        <begin position="453"/>
        <end position="469"/>
    </location>
</feature>
<dbReference type="Pfam" id="PF12348">
    <property type="entry name" value="CLASP_N"/>
    <property type="match status" value="1"/>
</dbReference>
<feature type="compositionally biased region" description="Low complexity" evidence="6">
    <location>
        <begin position="384"/>
        <end position="399"/>
    </location>
</feature>
<feature type="compositionally biased region" description="Basic and acidic residues" evidence="6">
    <location>
        <begin position="1386"/>
        <end position="1396"/>
    </location>
</feature>